<dbReference type="PANTHER" id="PTHR47561">
    <property type="entry name" value="POLYSACCHARIDE DEACETYLASE FAMILY PROTEIN (AFU_ORTHOLOGUE AFUA_6G05030)"/>
    <property type="match status" value="1"/>
</dbReference>
<evidence type="ECO:0000256" key="3">
    <source>
        <dbReference type="ARBA" id="ARBA00020071"/>
    </source>
</evidence>
<evidence type="ECO:0000313" key="6">
    <source>
        <dbReference type="EMBL" id="KMO36884.1"/>
    </source>
</evidence>
<accession>A0A0J6ST49</accession>
<feature type="domain" description="NodB homology" evidence="5">
    <location>
        <begin position="34"/>
        <end position="255"/>
    </location>
</feature>
<dbReference type="PROSITE" id="PS51677">
    <property type="entry name" value="NODB"/>
    <property type="match status" value="1"/>
</dbReference>
<organism evidence="6 7">
    <name type="scientific">Methylobacterium aquaticum</name>
    <dbReference type="NCBI Taxonomy" id="270351"/>
    <lineage>
        <taxon>Bacteria</taxon>
        <taxon>Pseudomonadati</taxon>
        <taxon>Pseudomonadota</taxon>
        <taxon>Alphaproteobacteria</taxon>
        <taxon>Hyphomicrobiales</taxon>
        <taxon>Methylobacteriaceae</taxon>
        <taxon>Methylobacterium</taxon>
    </lineage>
</organism>
<dbReference type="InterPro" id="IPR011330">
    <property type="entry name" value="Glyco_hydro/deAcase_b/a-brl"/>
</dbReference>
<dbReference type="PATRIC" id="fig|270351.6.peg.6569"/>
<evidence type="ECO:0000259" key="5">
    <source>
        <dbReference type="PROSITE" id="PS51677"/>
    </source>
</evidence>
<comment type="similarity">
    <text evidence="2">Belongs to the polysaccharide deacetylase family.</text>
</comment>
<dbReference type="RefSeq" id="WP_048463446.1">
    <property type="nucleotide sequence ID" value="NZ_JBNTQU010000006.1"/>
</dbReference>
<dbReference type="Pfam" id="PF01522">
    <property type="entry name" value="Polysacc_deac_1"/>
    <property type="match status" value="1"/>
</dbReference>
<sequence>MPWMDGARCVVMLTFDFDAETLWTSRDPANWDRPGVLSQGTYGAKIGVPRILSLLEEEGLPGTFFVPGWVAEFHTDKVEAILRAGHEIGHHGYLHEWIDPSEPAREIEALDKGLEALQATVGVRPRGYRSPAGEVSRHVAELLKAREFLYDSSMLDDVQPYRMTLRNGSPGVVELPWAWSLDDAPYALFSIKNPRAIFPNDHILKIWTDEFDAIYAWGGTFNLVMHPQVIGRPSRLQLLRDFIAHVRRFPNVRFCHCGDVAEWFAAHEPAFTPAKIPERPA</sequence>
<evidence type="ECO:0000256" key="4">
    <source>
        <dbReference type="ARBA" id="ARBA00032976"/>
    </source>
</evidence>
<comment type="caution">
    <text evidence="6">The sequence shown here is derived from an EMBL/GenBank/DDBJ whole genome shotgun (WGS) entry which is preliminary data.</text>
</comment>
<evidence type="ECO:0000313" key="7">
    <source>
        <dbReference type="Proteomes" id="UP000035929"/>
    </source>
</evidence>
<dbReference type="Gene3D" id="3.20.20.370">
    <property type="entry name" value="Glycoside hydrolase/deacetylase"/>
    <property type="match status" value="1"/>
</dbReference>
<dbReference type="InterPro" id="IPR002509">
    <property type="entry name" value="NODB_dom"/>
</dbReference>
<evidence type="ECO:0000256" key="2">
    <source>
        <dbReference type="ARBA" id="ARBA00010973"/>
    </source>
</evidence>
<dbReference type="CDD" id="cd10938">
    <property type="entry name" value="CE4_HpPgdA_like"/>
    <property type="match status" value="1"/>
</dbReference>
<dbReference type="SUPFAM" id="SSF88713">
    <property type="entry name" value="Glycoside hydrolase/deacetylase"/>
    <property type="match status" value="1"/>
</dbReference>
<dbReference type="GO" id="GO:0016810">
    <property type="term" value="F:hydrolase activity, acting on carbon-nitrogen (but not peptide) bonds"/>
    <property type="evidence" value="ECO:0007669"/>
    <property type="project" value="InterPro"/>
</dbReference>
<evidence type="ECO:0000256" key="1">
    <source>
        <dbReference type="ARBA" id="ARBA00003236"/>
    </source>
</evidence>
<dbReference type="AlphaFoldDB" id="A0A0J6ST49"/>
<protein>
    <recommendedName>
        <fullName evidence="3">Chitooligosaccharide deacetylase</fullName>
    </recommendedName>
    <alternativeName>
        <fullName evidence="4">Nodulation protein B</fullName>
    </alternativeName>
</protein>
<dbReference type="InterPro" id="IPR037950">
    <property type="entry name" value="PgdA-like"/>
</dbReference>
<name>A0A0J6ST49_9HYPH</name>
<comment type="function">
    <text evidence="1">Is involved in generating a small heat-stable compound (Nod), an acylated oligomer of N-acetylglucosamine, that stimulates mitosis in various plant protoplasts.</text>
</comment>
<dbReference type="Proteomes" id="UP000035929">
    <property type="component" value="Unassembled WGS sequence"/>
</dbReference>
<dbReference type="OrthoDB" id="9784220at2"/>
<gene>
    <name evidence="6" type="ORF">VP06_09025</name>
</gene>
<reference evidence="6 7" key="1">
    <citation type="submission" date="2015-03" db="EMBL/GenBank/DDBJ databases">
        <title>Genome sequencing of Methylobacterium aquaticum DSM16371 type strain.</title>
        <authorList>
            <person name="Chaudhry V."/>
            <person name="Patil P.B."/>
        </authorList>
    </citation>
    <scope>NUCLEOTIDE SEQUENCE [LARGE SCALE GENOMIC DNA]</scope>
    <source>
        <strain evidence="6 7">DSM 16371</strain>
    </source>
</reference>
<proteinExistence type="inferred from homology"/>
<dbReference type="EMBL" id="LABX01000064">
    <property type="protein sequence ID" value="KMO36884.1"/>
    <property type="molecule type" value="Genomic_DNA"/>
</dbReference>
<dbReference type="PANTHER" id="PTHR47561:SF1">
    <property type="entry name" value="POLYSACCHARIDE DEACETYLASE FAMILY PROTEIN (AFU_ORTHOLOGUE AFUA_6G05030)"/>
    <property type="match status" value="1"/>
</dbReference>
<dbReference type="GO" id="GO:0005975">
    <property type="term" value="P:carbohydrate metabolic process"/>
    <property type="evidence" value="ECO:0007669"/>
    <property type="project" value="InterPro"/>
</dbReference>